<sequence length="1056" mass="121042">MLEWLKVIYYTLLQLTKVSLVNFVVLIGFLAYLLFQVLAPLVKKGYPKVKQLFKERKAIKHRLSAKLDQFKETWQHRQTIDWKQWGCRQGKSLTRFFKRAVVYLPTAAGLIVWNILFRLIYQLPFVKQERKRFDKEMKPILHFKNFRSFIVMGFGFSGIAFLLTNYLVTVLRAAIRYVYLALITIRDDRQVVTFDWDSLLFKHLLTANVFVIAPILAIPILIIGLIIAWKSAWINFEQYRDYNNNEEGDDRFATEKDIHHQYKKIPNKNQTYPGEGGVPVLHETKGNLAGLTLRTQMQWQNRKISRYITTAETILGNLSIPSGYYYIDDSTTNMLGIGMTRSGKGEGHIMPSIDINSRAEIQPSLVIADPKGEHYQSSYKTMRKRGYDVNVLSFQNMDWSMSYNPLALAIAAAQKGYYEMTQTRVNAVAEAIYRKTKPGMGNGNAKYWEDTSISLFNAIAMALIDRANETAKNGEDDAWDTVTVRNIAKFLTDLGSEEVFVNDFGEIVENPDKNQQVKKKSKITVYFDNLRQINQKQFSKFRDMADLNFRSSDFASEETKGNVFSSMMSGINLFLQDNIAKLTSKNSIDLESVGFPRRLSVKFRSSSSQNMINNFAHKTAKITITSEESWGTTTRMVTHVKEATALIDGEGYLTYVIAPKLPDHFIVTIDFHHPNNDGSVIQEHYYQFSAEKVYQKRGKVIRLDEYNKKPILDHIEASILTQPEANLLQEDDINLVYSDHPKVIYLVTPPNRTEYNGIVSLFLDQLFNANYELALSNGRKCVNRILHILDEFTNIPAIPHMETKISIGLGQNILYYLWIQNLEQLVDKYGENTAATIQDNCSLKIYVKSTSDKTNSRFSKDLGSRTITRRRRSSNILDEANPNVAIENPRQDLLTPTQLAKLQEGEAVILRGVKGRDNAGRKITTDPIFCHEKTSFPYRYMFLQEEFDQLMTLADIPVESAHRNLELQDVAVGAKKLFNNIIDWRLQLMSSVGSNTGDLPKLKTRYDNAIPQQQRFTSPAEMIQATINDVVTDNSSDVEDYDLSNNYSDLFEDDVI</sequence>
<keyword evidence="3" id="KW-1003">Cell membrane</keyword>
<dbReference type="NCBIfam" id="NF045973">
    <property type="entry name" value="conju_CD1115"/>
    <property type="match status" value="1"/>
</dbReference>
<evidence type="ECO:0000313" key="9">
    <source>
        <dbReference type="EMBL" id="PHV57506.1"/>
    </source>
</evidence>
<reference evidence="9 10" key="1">
    <citation type="submission" date="2017-10" db="EMBL/GenBank/DDBJ databases">
        <title>Whole-genome sequence of three Streptococcus macedonicus strains isolated from Italian cheeses of the Veneto region.</title>
        <authorList>
            <person name="Treu L."/>
            <person name="De Diego-Diaz B."/>
            <person name="Papadimitriou K."/>
            <person name="Tsakalidou E."/>
            <person name="Corich V."/>
            <person name="Giacomini A."/>
        </authorList>
    </citation>
    <scope>NUCLEOTIDE SEQUENCE [LARGE SCALE GENOMIC DNA]</scope>
    <source>
        <strain evidence="9 10">27MV</strain>
    </source>
</reference>
<dbReference type="AlphaFoldDB" id="A0A2G3NVG9"/>
<dbReference type="RefSeq" id="WP_099390545.1">
    <property type="nucleotide sequence ID" value="NZ_PEBM01000028.1"/>
</dbReference>
<comment type="subcellular location">
    <subcellularLocation>
        <location evidence="1">Cell membrane</location>
        <topology evidence="1">Multi-pass membrane protein</topology>
    </subcellularLocation>
</comment>
<dbReference type="EMBL" id="PEBM01000028">
    <property type="protein sequence ID" value="PHV57506.1"/>
    <property type="molecule type" value="Genomic_DNA"/>
</dbReference>
<keyword evidence="4 7" id="KW-0812">Transmembrane</keyword>
<dbReference type="InterPro" id="IPR032689">
    <property type="entry name" value="TraG-D_C"/>
</dbReference>
<evidence type="ECO:0000256" key="3">
    <source>
        <dbReference type="ARBA" id="ARBA00022475"/>
    </source>
</evidence>
<evidence type="ECO:0000256" key="7">
    <source>
        <dbReference type="SAM" id="Phobius"/>
    </source>
</evidence>
<evidence type="ECO:0000256" key="2">
    <source>
        <dbReference type="ARBA" id="ARBA00008806"/>
    </source>
</evidence>
<accession>A0A2G3NVG9</accession>
<feature type="transmembrane region" description="Helical" evidence="7">
    <location>
        <begin position="20"/>
        <end position="42"/>
    </location>
</feature>
<gene>
    <name evidence="9" type="ORF">CS010_04835</name>
</gene>
<feature type="transmembrane region" description="Helical" evidence="7">
    <location>
        <begin position="100"/>
        <end position="121"/>
    </location>
</feature>
<dbReference type="InterPro" id="IPR051539">
    <property type="entry name" value="T4SS-coupling_protein"/>
</dbReference>
<protein>
    <submittedName>
        <fullName evidence="9">Conjugal transfer protein TraG</fullName>
    </submittedName>
</protein>
<feature type="transmembrane region" description="Helical" evidence="7">
    <location>
        <begin position="146"/>
        <end position="168"/>
    </location>
</feature>
<comment type="similarity">
    <text evidence="2">Belongs to the VirD4/TraG family.</text>
</comment>
<proteinExistence type="inferred from homology"/>
<dbReference type="InterPro" id="IPR003688">
    <property type="entry name" value="TraG/VirD4"/>
</dbReference>
<evidence type="ECO:0000259" key="8">
    <source>
        <dbReference type="Pfam" id="PF12696"/>
    </source>
</evidence>
<evidence type="ECO:0000256" key="6">
    <source>
        <dbReference type="ARBA" id="ARBA00023136"/>
    </source>
</evidence>
<dbReference type="CDD" id="cd01127">
    <property type="entry name" value="TrwB_TraG_TraD_VirD4"/>
    <property type="match status" value="2"/>
</dbReference>
<dbReference type="PANTHER" id="PTHR37937:SF1">
    <property type="entry name" value="CONJUGATIVE TRANSFER: DNA TRANSPORT"/>
    <property type="match status" value="1"/>
</dbReference>
<keyword evidence="5 7" id="KW-1133">Transmembrane helix</keyword>
<evidence type="ECO:0000256" key="5">
    <source>
        <dbReference type="ARBA" id="ARBA00022989"/>
    </source>
</evidence>
<feature type="domain" description="TraD/TraG TraM recognition site" evidence="8">
    <location>
        <begin position="785"/>
        <end position="903"/>
    </location>
</feature>
<evidence type="ECO:0000313" key="10">
    <source>
        <dbReference type="Proteomes" id="UP000222913"/>
    </source>
</evidence>
<dbReference type="Pfam" id="PF12696">
    <property type="entry name" value="TraG-D_C"/>
    <property type="match status" value="1"/>
</dbReference>
<feature type="transmembrane region" description="Helical" evidence="7">
    <location>
        <begin position="209"/>
        <end position="229"/>
    </location>
</feature>
<dbReference type="PANTHER" id="PTHR37937">
    <property type="entry name" value="CONJUGATIVE TRANSFER: DNA TRANSPORT"/>
    <property type="match status" value="1"/>
</dbReference>
<dbReference type="InterPro" id="IPR027417">
    <property type="entry name" value="P-loop_NTPase"/>
</dbReference>
<dbReference type="Proteomes" id="UP000222913">
    <property type="component" value="Unassembled WGS sequence"/>
</dbReference>
<evidence type="ECO:0000256" key="4">
    <source>
        <dbReference type="ARBA" id="ARBA00022692"/>
    </source>
</evidence>
<dbReference type="GO" id="GO:0005886">
    <property type="term" value="C:plasma membrane"/>
    <property type="evidence" value="ECO:0007669"/>
    <property type="project" value="UniProtKB-SubCell"/>
</dbReference>
<evidence type="ECO:0000256" key="1">
    <source>
        <dbReference type="ARBA" id="ARBA00004651"/>
    </source>
</evidence>
<comment type="caution">
    <text evidence="9">The sequence shown here is derived from an EMBL/GenBank/DDBJ whole genome shotgun (WGS) entry which is preliminary data.</text>
</comment>
<dbReference type="SUPFAM" id="SSF52540">
    <property type="entry name" value="P-loop containing nucleoside triphosphate hydrolases"/>
    <property type="match status" value="1"/>
</dbReference>
<name>A0A2G3NVG9_STRMC</name>
<organism evidence="9 10">
    <name type="scientific">Streptococcus macedonicus</name>
    <name type="common">Streptococcus gallolyticus macedonicus</name>
    <dbReference type="NCBI Taxonomy" id="59310"/>
    <lineage>
        <taxon>Bacteria</taxon>
        <taxon>Bacillati</taxon>
        <taxon>Bacillota</taxon>
        <taxon>Bacilli</taxon>
        <taxon>Lactobacillales</taxon>
        <taxon>Streptococcaceae</taxon>
        <taxon>Streptococcus</taxon>
    </lineage>
</organism>
<keyword evidence="6 7" id="KW-0472">Membrane</keyword>
<dbReference type="Pfam" id="PF02534">
    <property type="entry name" value="T4SS-DNA_transf"/>
    <property type="match status" value="1"/>
</dbReference>
<dbReference type="Gene3D" id="3.40.50.300">
    <property type="entry name" value="P-loop containing nucleotide triphosphate hydrolases"/>
    <property type="match status" value="1"/>
</dbReference>